<evidence type="ECO:0000256" key="1">
    <source>
        <dbReference type="SAM" id="MobiDB-lite"/>
    </source>
</evidence>
<evidence type="ECO:0000313" key="2">
    <source>
        <dbReference type="EMBL" id="KAF6357133.1"/>
    </source>
</evidence>
<gene>
    <name evidence="2" type="ORF">mRhiFer1_010054</name>
</gene>
<accession>A0A7J7Y579</accession>
<dbReference type="AlphaFoldDB" id="A0A7J7Y579"/>
<dbReference type="Proteomes" id="UP000585614">
    <property type="component" value="Unassembled WGS sequence"/>
</dbReference>
<protein>
    <submittedName>
        <fullName evidence="2">Uncharacterized protein</fullName>
    </submittedName>
</protein>
<feature type="region of interest" description="Disordered" evidence="1">
    <location>
        <begin position="34"/>
        <end position="125"/>
    </location>
</feature>
<comment type="caution">
    <text evidence="2">The sequence shown here is derived from an EMBL/GenBank/DDBJ whole genome shotgun (WGS) entry which is preliminary data.</text>
</comment>
<feature type="compositionally biased region" description="Low complexity" evidence="1">
    <location>
        <begin position="106"/>
        <end position="116"/>
    </location>
</feature>
<feature type="compositionally biased region" description="Low complexity" evidence="1">
    <location>
        <begin position="55"/>
        <end position="70"/>
    </location>
</feature>
<dbReference type="EMBL" id="JACAGC010000007">
    <property type="protein sequence ID" value="KAF6357133.1"/>
    <property type="molecule type" value="Genomic_DNA"/>
</dbReference>
<reference evidence="2 3" key="1">
    <citation type="journal article" date="2020" name="Nature">
        <title>Six reference-quality genomes reveal evolution of bat adaptations.</title>
        <authorList>
            <person name="Jebb D."/>
            <person name="Huang Z."/>
            <person name="Pippel M."/>
            <person name="Hughes G.M."/>
            <person name="Lavrichenko K."/>
            <person name="Devanna P."/>
            <person name="Winkler S."/>
            <person name="Jermiin L.S."/>
            <person name="Skirmuntt E.C."/>
            <person name="Katzourakis A."/>
            <person name="Burkitt-Gray L."/>
            <person name="Ray D.A."/>
            <person name="Sullivan K.A.M."/>
            <person name="Roscito J.G."/>
            <person name="Kirilenko B.M."/>
            <person name="Davalos L.M."/>
            <person name="Corthals A.P."/>
            <person name="Power M.L."/>
            <person name="Jones G."/>
            <person name="Ransome R.D."/>
            <person name="Dechmann D.K.N."/>
            <person name="Locatelli A.G."/>
            <person name="Puechmaille S.J."/>
            <person name="Fedrigo O."/>
            <person name="Jarvis E.D."/>
            <person name="Hiller M."/>
            <person name="Vernes S.C."/>
            <person name="Myers E.W."/>
            <person name="Teeling E.C."/>
        </authorList>
    </citation>
    <scope>NUCLEOTIDE SEQUENCE [LARGE SCALE GENOMIC DNA]</scope>
    <source>
        <strain evidence="2">MRhiFer1</strain>
        <tissue evidence="2">Lung</tissue>
    </source>
</reference>
<evidence type="ECO:0000313" key="3">
    <source>
        <dbReference type="Proteomes" id="UP000585614"/>
    </source>
</evidence>
<organism evidence="2 3">
    <name type="scientific">Rhinolophus ferrumequinum</name>
    <name type="common">Greater horseshoe bat</name>
    <dbReference type="NCBI Taxonomy" id="59479"/>
    <lineage>
        <taxon>Eukaryota</taxon>
        <taxon>Metazoa</taxon>
        <taxon>Chordata</taxon>
        <taxon>Craniata</taxon>
        <taxon>Vertebrata</taxon>
        <taxon>Euteleostomi</taxon>
        <taxon>Mammalia</taxon>
        <taxon>Eutheria</taxon>
        <taxon>Laurasiatheria</taxon>
        <taxon>Chiroptera</taxon>
        <taxon>Yinpterochiroptera</taxon>
        <taxon>Rhinolophoidea</taxon>
        <taxon>Rhinolophidae</taxon>
        <taxon>Rhinolophinae</taxon>
        <taxon>Rhinolophus</taxon>
    </lineage>
</organism>
<proteinExistence type="predicted"/>
<name>A0A7J7Y579_RHIFE</name>
<sequence length="184" mass="20298">MLEAATSTPAHRLLLEKYFLNLTSYQQVMFLDERKQSQPQRSKVTGRAFWPTRPSSLSSGNSGSGNSSDDLGGKKHRQTTEIQTFPHPGEAAFLSGNTNTGSPALTAPSAPGTTPRRTPRERRDRKCKWLGSSQSGIYWRTLRCLFPVPTRNLSDLLVTACEDRRSDGPAKLTTRVGFSGVMLI</sequence>